<name>A0ABN2XG23_9ACTN</name>
<evidence type="ECO:0000313" key="2">
    <source>
        <dbReference type="Proteomes" id="UP001501161"/>
    </source>
</evidence>
<reference evidence="2" key="1">
    <citation type="journal article" date="2019" name="Int. J. Syst. Evol. Microbiol.">
        <title>The Global Catalogue of Microorganisms (GCM) 10K type strain sequencing project: providing services to taxonomists for standard genome sequencing and annotation.</title>
        <authorList>
            <consortium name="The Broad Institute Genomics Platform"/>
            <consortium name="The Broad Institute Genome Sequencing Center for Infectious Disease"/>
            <person name="Wu L."/>
            <person name="Ma J."/>
        </authorList>
    </citation>
    <scope>NUCLEOTIDE SEQUENCE [LARGE SCALE GENOMIC DNA]</scope>
    <source>
        <strain evidence="2">JCM 13813</strain>
    </source>
</reference>
<dbReference type="Gene3D" id="3.30.530.20">
    <property type="match status" value="1"/>
</dbReference>
<protein>
    <recommendedName>
        <fullName evidence="3">Polyketide cyclase / dehydrase and lipid transport</fullName>
    </recommendedName>
</protein>
<gene>
    <name evidence="1" type="ORF">GCM10009726_25570</name>
</gene>
<evidence type="ECO:0000313" key="1">
    <source>
        <dbReference type="EMBL" id="GAA2110195.1"/>
    </source>
</evidence>
<dbReference type="InterPro" id="IPR019587">
    <property type="entry name" value="Polyketide_cyclase/dehydratase"/>
</dbReference>
<dbReference type="Pfam" id="PF10604">
    <property type="entry name" value="Polyketide_cyc2"/>
    <property type="match status" value="1"/>
</dbReference>
<dbReference type="EMBL" id="BAAAMQ010000012">
    <property type="protein sequence ID" value="GAA2110195.1"/>
    <property type="molecule type" value="Genomic_DNA"/>
</dbReference>
<proteinExistence type="predicted"/>
<comment type="caution">
    <text evidence="1">The sequence shown here is derived from an EMBL/GenBank/DDBJ whole genome shotgun (WGS) entry which is preliminary data.</text>
</comment>
<dbReference type="InterPro" id="IPR023393">
    <property type="entry name" value="START-like_dom_sf"/>
</dbReference>
<accession>A0ABN2XG23</accession>
<dbReference type="SUPFAM" id="SSF55961">
    <property type="entry name" value="Bet v1-like"/>
    <property type="match status" value="1"/>
</dbReference>
<dbReference type="Proteomes" id="UP001501161">
    <property type="component" value="Unassembled WGS sequence"/>
</dbReference>
<organism evidence="1 2">
    <name type="scientific">Nocardioides furvisabuli</name>
    <dbReference type="NCBI Taxonomy" id="375542"/>
    <lineage>
        <taxon>Bacteria</taxon>
        <taxon>Bacillati</taxon>
        <taxon>Actinomycetota</taxon>
        <taxon>Actinomycetes</taxon>
        <taxon>Propionibacteriales</taxon>
        <taxon>Nocardioidaceae</taxon>
        <taxon>Nocardioides</taxon>
    </lineage>
</organism>
<keyword evidence="2" id="KW-1185">Reference proteome</keyword>
<dbReference type="CDD" id="cd07822">
    <property type="entry name" value="SRPBCC_4"/>
    <property type="match status" value="1"/>
</dbReference>
<dbReference type="RefSeq" id="WP_231251618.1">
    <property type="nucleotide sequence ID" value="NZ_BAAAMQ010000012.1"/>
</dbReference>
<evidence type="ECO:0008006" key="3">
    <source>
        <dbReference type="Google" id="ProtNLM"/>
    </source>
</evidence>
<sequence length="140" mass="15452">MTTTTSTTVQIDAPAERVWQLVTDPDWWNRADNGVVEVTGRIEQGEKIKLVSELQPKRGFTLSVAEMQAPQRMTWTGGMPMRLCTGRRTFAIASEGDRSCTFTMAEDFTGPLAPLIVKSMPDFQSSFDGFAAALKKDSEA</sequence>